<dbReference type="InterPro" id="IPR011047">
    <property type="entry name" value="Quinoprotein_ADH-like_sf"/>
</dbReference>
<evidence type="ECO:0000313" key="2">
    <source>
        <dbReference type="EMBL" id="BAX61092.1"/>
    </source>
</evidence>
<protein>
    <submittedName>
        <fullName evidence="2">Uncharacterized protein</fullName>
    </submittedName>
</protein>
<dbReference type="PANTHER" id="PTHR47197">
    <property type="entry name" value="PROTEIN NIRF"/>
    <property type="match status" value="1"/>
</dbReference>
<proteinExistence type="predicted"/>
<dbReference type="RefSeq" id="WP_157776389.1">
    <property type="nucleotide sequence ID" value="NZ_AP018112.1"/>
</dbReference>
<reference evidence="2 3" key="1">
    <citation type="journal article" date="2017" name="Genome Announc.">
        <title>Complete Genome Sequence of Burkholderia stabilis FERMP-21014.</title>
        <authorList>
            <person name="Konishi K."/>
            <person name="Kumagai T."/>
            <person name="Sakasegawa S."/>
            <person name="Tamura T."/>
        </authorList>
    </citation>
    <scope>NUCLEOTIDE SEQUENCE [LARGE SCALE GENOMIC DNA]</scope>
    <source>
        <strain evidence="2 3">FERMP-21014</strain>
    </source>
</reference>
<dbReference type="Proteomes" id="UP000218432">
    <property type="component" value="Chromosome 2"/>
</dbReference>
<evidence type="ECO:0000256" key="1">
    <source>
        <dbReference type="SAM" id="SignalP"/>
    </source>
</evidence>
<dbReference type="InterPro" id="IPR051200">
    <property type="entry name" value="Host-pathogen_enzymatic-act"/>
</dbReference>
<dbReference type="EMBL" id="AP018112">
    <property type="protein sequence ID" value="BAX61092.1"/>
    <property type="molecule type" value="Genomic_DNA"/>
</dbReference>
<keyword evidence="1" id="KW-0732">Signal</keyword>
<gene>
    <name evidence="2" type="ORF">BSFP_039580</name>
</gene>
<feature type="signal peptide" evidence="1">
    <location>
        <begin position="1"/>
        <end position="17"/>
    </location>
</feature>
<dbReference type="SUPFAM" id="SSF50998">
    <property type="entry name" value="Quinoprotein alcohol dehydrogenase-like"/>
    <property type="match status" value="1"/>
</dbReference>
<organism evidence="2 3">
    <name type="scientific">Burkholderia stabilis</name>
    <dbReference type="NCBI Taxonomy" id="95485"/>
    <lineage>
        <taxon>Bacteria</taxon>
        <taxon>Pseudomonadati</taxon>
        <taxon>Pseudomonadota</taxon>
        <taxon>Betaproteobacteria</taxon>
        <taxon>Burkholderiales</taxon>
        <taxon>Burkholderiaceae</taxon>
        <taxon>Burkholderia</taxon>
        <taxon>Burkholderia cepacia complex</taxon>
    </lineage>
</organism>
<dbReference type="AlphaFoldDB" id="A0A1Y1BM77"/>
<accession>A0A1Y1BM77</accession>
<dbReference type="PANTHER" id="PTHR47197:SF3">
    <property type="entry name" value="DIHYDRO-HEME D1 DEHYDROGENASE"/>
    <property type="match status" value="1"/>
</dbReference>
<sequence>MKKAYVAFAMMSLTAAAAVAWGADAAGGGPKLITTIPVASEKPFGFDISAVSDGNYYLADGANGTLDVFDATTMKLRDRIKADFAGIGPSREKSGPSGVLPIPGTSLVYVGDVNAVKVIDVASKQLVKRIEVSASGIRVDEGCLAPKHHVAMFASGAEQPPFVTFFNTDTHAVIAKMPLADSTGLEACEFDPKNDNFVLNNDGTKANPKGEVDLIPVKSVLEGKPVVQAALKLKGCEGPSGLALGPGNDALIGCDPDEGGKQTTLIIDRTNGTPLAQLPFGGADEVAYDPVSNRYFLAGGHHSADNVSRVGAKDAKFDSALGIIDASTRSLVAIVPTGKSSHSVAVDGASHHVFVPYGAGSSAQFPGTGVAVFATE</sequence>
<evidence type="ECO:0000313" key="3">
    <source>
        <dbReference type="Proteomes" id="UP000218432"/>
    </source>
</evidence>
<feature type="chain" id="PRO_5011009547" evidence="1">
    <location>
        <begin position="18"/>
        <end position="376"/>
    </location>
</feature>
<name>A0A1Y1BM77_9BURK</name>
<dbReference type="Gene3D" id="2.130.10.10">
    <property type="entry name" value="YVTN repeat-like/Quinoprotein amine dehydrogenase"/>
    <property type="match status" value="2"/>
</dbReference>
<dbReference type="InterPro" id="IPR015943">
    <property type="entry name" value="WD40/YVTN_repeat-like_dom_sf"/>
</dbReference>